<reference evidence="2 3" key="1">
    <citation type="submission" date="2023-07" db="EMBL/GenBank/DDBJ databases">
        <title>Sequencing the genomes of 1000 actinobacteria strains.</title>
        <authorList>
            <person name="Klenk H.-P."/>
        </authorList>
    </citation>
    <scope>NUCLEOTIDE SEQUENCE [LARGE SCALE GENOMIC DNA]</scope>
    <source>
        <strain evidence="2 3">DSM 44709</strain>
    </source>
</reference>
<comment type="caution">
    <text evidence="2">The sequence shown here is derived from an EMBL/GenBank/DDBJ whole genome shotgun (WGS) entry which is preliminary data.</text>
</comment>
<evidence type="ECO:0000256" key="1">
    <source>
        <dbReference type="SAM" id="Phobius"/>
    </source>
</evidence>
<sequence length="74" mass="7721">MATDTPATSPAADALLGQLFPLWHLVIGGFVLLVLVLSVRRLAARGQTRMTTALLVTGTAIAGLTALGIFFDAR</sequence>
<keyword evidence="1" id="KW-0812">Transmembrane</keyword>
<accession>A0AAE3W014</accession>
<dbReference type="RefSeq" id="WP_307239571.1">
    <property type="nucleotide sequence ID" value="NZ_JAUSUZ010000001.1"/>
</dbReference>
<feature type="transmembrane region" description="Helical" evidence="1">
    <location>
        <begin position="20"/>
        <end position="39"/>
    </location>
</feature>
<protein>
    <submittedName>
        <fullName evidence="2">Uncharacterized protein</fullName>
    </submittedName>
</protein>
<feature type="transmembrane region" description="Helical" evidence="1">
    <location>
        <begin position="51"/>
        <end position="71"/>
    </location>
</feature>
<organism evidence="2 3">
    <name type="scientific">Catenuloplanes indicus</name>
    <dbReference type="NCBI Taxonomy" id="137267"/>
    <lineage>
        <taxon>Bacteria</taxon>
        <taxon>Bacillati</taxon>
        <taxon>Actinomycetota</taxon>
        <taxon>Actinomycetes</taxon>
        <taxon>Micromonosporales</taxon>
        <taxon>Micromonosporaceae</taxon>
        <taxon>Catenuloplanes</taxon>
    </lineage>
</organism>
<gene>
    <name evidence="2" type="ORF">J2S42_002998</name>
</gene>
<dbReference type="Proteomes" id="UP001240236">
    <property type="component" value="Unassembled WGS sequence"/>
</dbReference>
<keyword evidence="1" id="KW-1133">Transmembrane helix</keyword>
<evidence type="ECO:0000313" key="2">
    <source>
        <dbReference type="EMBL" id="MDQ0366329.1"/>
    </source>
</evidence>
<evidence type="ECO:0000313" key="3">
    <source>
        <dbReference type="Proteomes" id="UP001240236"/>
    </source>
</evidence>
<keyword evidence="3" id="KW-1185">Reference proteome</keyword>
<dbReference type="EMBL" id="JAUSUZ010000001">
    <property type="protein sequence ID" value="MDQ0366329.1"/>
    <property type="molecule type" value="Genomic_DNA"/>
</dbReference>
<name>A0AAE3W014_9ACTN</name>
<dbReference type="AlphaFoldDB" id="A0AAE3W014"/>
<proteinExistence type="predicted"/>
<keyword evidence="1" id="KW-0472">Membrane</keyword>